<name>A0AA36IZA7_9DINO</name>
<reference evidence="2" key="1">
    <citation type="submission" date="2023-08" db="EMBL/GenBank/DDBJ databases">
        <authorList>
            <person name="Chen Y."/>
            <person name="Shah S."/>
            <person name="Dougan E. K."/>
            <person name="Thang M."/>
            <person name="Chan C."/>
        </authorList>
    </citation>
    <scope>NUCLEOTIDE SEQUENCE</scope>
</reference>
<gene>
    <name evidence="2" type="ORF">EVOR1521_LOCUS20908</name>
</gene>
<dbReference type="AlphaFoldDB" id="A0AA36IZA7"/>
<evidence type="ECO:0000313" key="3">
    <source>
        <dbReference type="Proteomes" id="UP001178507"/>
    </source>
</evidence>
<evidence type="ECO:0000256" key="1">
    <source>
        <dbReference type="SAM" id="Phobius"/>
    </source>
</evidence>
<keyword evidence="1" id="KW-0812">Transmembrane</keyword>
<evidence type="ECO:0000313" key="2">
    <source>
        <dbReference type="EMBL" id="CAJ1396753.1"/>
    </source>
</evidence>
<keyword evidence="1" id="KW-0472">Membrane</keyword>
<dbReference type="EMBL" id="CAUJNA010003242">
    <property type="protein sequence ID" value="CAJ1396753.1"/>
    <property type="molecule type" value="Genomic_DNA"/>
</dbReference>
<comment type="caution">
    <text evidence="2">The sequence shown here is derived from an EMBL/GenBank/DDBJ whole genome shotgun (WGS) entry which is preliminary data.</text>
</comment>
<feature type="transmembrane region" description="Helical" evidence="1">
    <location>
        <begin position="48"/>
        <end position="68"/>
    </location>
</feature>
<sequence length="347" mass="38854">MDGSGEMEDESKQLLVPEPLVAPRSSSRSVEVNSAGEATTAVPTRCSAWNWVLVLVAVLALCATALAFDPRAAGLRSQAKSKLDVVLGRSGFSLVERNSSKQFLEVKAANPNQPKELFCWALIQAGSGEEALMIMHRKQSVNIFGCDAWLLLSDFPVSFQDVKSVPVGAFNSKRSPWNSWYNVPVFLRAWAQVVQDPRFQQFDWTVKLDMDTFVCHKRLRAHLRASQVNPSEPHFWLNYDAAKNPGPLDFLGPIEIFSRGAVQRFKERHLQVCPRPHPQSQGEDGFMKDCMLRLGAIPRKDYQLLLNACDWCQPLQPGQCSNGWFVAFHPFKDVEHYQQCMGAAGSC</sequence>
<organism evidence="2 3">
    <name type="scientific">Effrenium voratum</name>
    <dbReference type="NCBI Taxonomy" id="2562239"/>
    <lineage>
        <taxon>Eukaryota</taxon>
        <taxon>Sar</taxon>
        <taxon>Alveolata</taxon>
        <taxon>Dinophyceae</taxon>
        <taxon>Suessiales</taxon>
        <taxon>Symbiodiniaceae</taxon>
        <taxon>Effrenium</taxon>
    </lineage>
</organism>
<dbReference type="Proteomes" id="UP001178507">
    <property type="component" value="Unassembled WGS sequence"/>
</dbReference>
<proteinExistence type="predicted"/>
<keyword evidence="1" id="KW-1133">Transmembrane helix</keyword>
<protein>
    <submittedName>
        <fullName evidence="2">Uncharacterized protein</fullName>
    </submittedName>
</protein>
<keyword evidence="3" id="KW-1185">Reference proteome</keyword>
<accession>A0AA36IZA7</accession>